<accession>A0ABY2X524</accession>
<dbReference type="Proteomes" id="UP001191082">
    <property type="component" value="Unassembled WGS sequence"/>
</dbReference>
<feature type="transmembrane region" description="Helical" evidence="7">
    <location>
        <begin position="96"/>
        <end position="117"/>
    </location>
</feature>
<dbReference type="InterPro" id="IPR022764">
    <property type="entry name" value="Peptidase_S54_rhomboid_dom"/>
</dbReference>
<feature type="transmembrane region" description="Helical" evidence="7">
    <location>
        <begin position="72"/>
        <end position="89"/>
    </location>
</feature>
<evidence type="ECO:0000259" key="8">
    <source>
        <dbReference type="Pfam" id="PF01694"/>
    </source>
</evidence>
<evidence type="ECO:0000256" key="1">
    <source>
        <dbReference type="ARBA" id="ARBA00004141"/>
    </source>
</evidence>
<dbReference type="InterPro" id="IPR035952">
    <property type="entry name" value="Rhomboid-like_sf"/>
</dbReference>
<sequence length="202" mass="21920">MIPVLAVFMVLPILTELALTLADLGVIGTPRLRARAYQYGAFWAGLLDNWRPNYAAQPQTMFVTYSFLHANLWHLTGNMIAFVVLLQLLRNRLWGWRFVLVYAGSAVGGALGFALLGTALNPMVGSSGALFGLAGAWKWLDWSVIPGRRCRTLIAARDIAVLAALNLVMWLTEGGALAWEAHLGGFVAGAALMAALRRAPDQ</sequence>
<dbReference type="PANTHER" id="PTHR43066:SF26">
    <property type="entry name" value="RHOMBOID PROTEASE GLPG"/>
    <property type="match status" value="1"/>
</dbReference>
<keyword evidence="4 7" id="KW-0812">Transmembrane</keyword>
<dbReference type="GO" id="GO:0006508">
    <property type="term" value="P:proteolysis"/>
    <property type="evidence" value="ECO:0007669"/>
    <property type="project" value="UniProtKB-KW"/>
</dbReference>
<dbReference type="Gene3D" id="1.20.1540.10">
    <property type="entry name" value="Rhomboid-like"/>
    <property type="match status" value="1"/>
</dbReference>
<proteinExistence type="predicted"/>
<comment type="subcellular location">
    <subcellularLocation>
        <location evidence="1">Membrane</location>
        <topology evidence="1">Multi-pass membrane protein</topology>
    </subcellularLocation>
</comment>
<evidence type="ECO:0000313" key="10">
    <source>
        <dbReference type="Proteomes" id="UP001191082"/>
    </source>
</evidence>
<keyword evidence="9" id="KW-0378">Hydrolase</keyword>
<evidence type="ECO:0000256" key="7">
    <source>
        <dbReference type="SAM" id="Phobius"/>
    </source>
</evidence>
<feature type="transmembrane region" description="Helical" evidence="7">
    <location>
        <begin position="177"/>
        <end position="196"/>
    </location>
</feature>
<keyword evidence="2" id="KW-1003">Cell membrane</keyword>
<keyword evidence="9" id="KW-0645">Protease</keyword>
<keyword evidence="6 7" id="KW-0472">Membrane</keyword>
<gene>
    <name evidence="9" type="ORF">FGK64_17360</name>
</gene>
<evidence type="ECO:0000256" key="6">
    <source>
        <dbReference type="ARBA" id="ARBA00023136"/>
    </source>
</evidence>
<dbReference type="EMBL" id="VCPC01000004">
    <property type="protein sequence ID" value="TMV10550.1"/>
    <property type="molecule type" value="Genomic_DNA"/>
</dbReference>
<feature type="domain" description="Peptidase S54 rhomboid" evidence="8">
    <location>
        <begin position="62"/>
        <end position="197"/>
    </location>
</feature>
<evidence type="ECO:0000256" key="3">
    <source>
        <dbReference type="ARBA" id="ARBA00022519"/>
    </source>
</evidence>
<evidence type="ECO:0000256" key="4">
    <source>
        <dbReference type="ARBA" id="ARBA00022692"/>
    </source>
</evidence>
<keyword evidence="10" id="KW-1185">Reference proteome</keyword>
<protein>
    <submittedName>
        <fullName evidence="9">Rhomboid family intramembrane serine protease</fullName>
    </submittedName>
</protein>
<dbReference type="GO" id="GO:0008233">
    <property type="term" value="F:peptidase activity"/>
    <property type="evidence" value="ECO:0007669"/>
    <property type="project" value="UniProtKB-KW"/>
</dbReference>
<evidence type="ECO:0000256" key="5">
    <source>
        <dbReference type="ARBA" id="ARBA00022989"/>
    </source>
</evidence>
<dbReference type="PANTHER" id="PTHR43066">
    <property type="entry name" value="RHOMBOID-RELATED PROTEIN"/>
    <property type="match status" value="1"/>
</dbReference>
<evidence type="ECO:0000313" key="9">
    <source>
        <dbReference type="EMBL" id="TMV10550.1"/>
    </source>
</evidence>
<name>A0ABY2X524_9RHOB</name>
<evidence type="ECO:0000256" key="2">
    <source>
        <dbReference type="ARBA" id="ARBA00022475"/>
    </source>
</evidence>
<reference evidence="9 10" key="1">
    <citation type="submission" date="2019-05" db="EMBL/GenBank/DDBJ databases">
        <title>Marivita sp. nov. isolated from sea sediment.</title>
        <authorList>
            <person name="Kim W."/>
        </authorList>
    </citation>
    <scope>NUCLEOTIDE SEQUENCE [LARGE SCALE GENOMIC DNA]</scope>
    <source>
        <strain evidence="9 10">CAU 1492</strain>
    </source>
</reference>
<dbReference type="Pfam" id="PF01694">
    <property type="entry name" value="Rhomboid"/>
    <property type="match status" value="1"/>
</dbReference>
<comment type="caution">
    <text evidence="9">The sequence shown here is derived from an EMBL/GenBank/DDBJ whole genome shotgun (WGS) entry which is preliminary data.</text>
</comment>
<dbReference type="SUPFAM" id="SSF144091">
    <property type="entry name" value="Rhomboid-like"/>
    <property type="match status" value="1"/>
</dbReference>
<organism evidence="9 10">
    <name type="scientific">Arenibacterium halophilum</name>
    <dbReference type="NCBI Taxonomy" id="2583821"/>
    <lineage>
        <taxon>Bacteria</taxon>
        <taxon>Pseudomonadati</taxon>
        <taxon>Pseudomonadota</taxon>
        <taxon>Alphaproteobacteria</taxon>
        <taxon>Rhodobacterales</taxon>
        <taxon>Paracoccaceae</taxon>
        <taxon>Arenibacterium</taxon>
    </lineage>
</organism>
<keyword evidence="3" id="KW-0997">Cell inner membrane</keyword>
<keyword evidence="5 7" id="KW-1133">Transmembrane helix</keyword>